<evidence type="ECO:0000313" key="2">
    <source>
        <dbReference type="EMBL" id="MFM4891503.1"/>
    </source>
</evidence>
<dbReference type="Proteomes" id="UP001630969">
    <property type="component" value="Unassembled WGS sequence"/>
</dbReference>
<dbReference type="InterPro" id="IPR013078">
    <property type="entry name" value="His_Pase_superF_clade-1"/>
</dbReference>
<protein>
    <submittedName>
        <fullName evidence="2">Phosphohistidine phosphatase SixA</fullName>
    </submittedName>
</protein>
<comment type="caution">
    <text evidence="2">The sequence shown here is derived from an EMBL/GenBank/DDBJ whole genome shotgun (WGS) entry which is preliminary data.</text>
</comment>
<dbReference type="GeneID" id="97218670"/>
<dbReference type="InterPro" id="IPR051021">
    <property type="entry name" value="Mito_Ser/Thr_phosphatase"/>
</dbReference>
<gene>
    <name evidence="2" type="primary">sixA</name>
    <name evidence="2" type="ORF">ACEUDJ_01185</name>
</gene>
<name>A0ABW9GMR3_9GAMM</name>
<evidence type="ECO:0000256" key="1">
    <source>
        <dbReference type="ARBA" id="ARBA00022801"/>
    </source>
</evidence>
<accession>A0ABW9GMR3</accession>
<proteinExistence type="predicted"/>
<dbReference type="Gene3D" id="3.40.50.1240">
    <property type="entry name" value="Phosphoglycerate mutase-like"/>
    <property type="match status" value="1"/>
</dbReference>
<dbReference type="Pfam" id="PF00300">
    <property type="entry name" value="His_Phos_1"/>
    <property type="match status" value="1"/>
</dbReference>
<dbReference type="PANTHER" id="PTHR20935">
    <property type="entry name" value="PHOSPHOGLYCERATE MUTASE-RELATED"/>
    <property type="match status" value="1"/>
</dbReference>
<evidence type="ECO:0000313" key="3">
    <source>
        <dbReference type="Proteomes" id="UP001630969"/>
    </source>
</evidence>
<dbReference type="InterPro" id="IPR029033">
    <property type="entry name" value="His_PPase_superfam"/>
</dbReference>
<organism evidence="2 3">
    <name type="scientific">Aeromonas bivalvium</name>
    <dbReference type="NCBI Taxonomy" id="440079"/>
    <lineage>
        <taxon>Bacteria</taxon>
        <taxon>Pseudomonadati</taxon>
        <taxon>Pseudomonadota</taxon>
        <taxon>Gammaproteobacteria</taxon>
        <taxon>Aeromonadales</taxon>
        <taxon>Aeromonadaceae</taxon>
        <taxon>Aeromonas</taxon>
    </lineage>
</organism>
<dbReference type="NCBIfam" id="TIGR00249">
    <property type="entry name" value="sixA"/>
    <property type="match status" value="1"/>
</dbReference>
<dbReference type="PANTHER" id="PTHR20935:SF1">
    <property type="entry name" value="SLL1549 PROTEIN"/>
    <property type="match status" value="1"/>
</dbReference>
<dbReference type="CDD" id="cd07067">
    <property type="entry name" value="HP_PGM_like"/>
    <property type="match status" value="1"/>
</dbReference>
<dbReference type="RefSeq" id="WP_041992242.1">
    <property type="nucleotide sequence ID" value="NZ_CDBT01000004.1"/>
</dbReference>
<reference evidence="2 3" key="1">
    <citation type="submission" date="2024-09" db="EMBL/GenBank/DDBJ databases">
        <title>Aeromonas strains Genome sequencing and assembly.</title>
        <authorList>
            <person name="Hu X."/>
            <person name="Tang B."/>
        </authorList>
    </citation>
    <scope>NUCLEOTIDE SEQUENCE [LARGE SCALE GENOMIC DNA]</scope>
    <source>
        <strain evidence="2 3">NB23SCDHY001</strain>
    </source>
</reference>
<dbReference type="SUPFAM" id="SSF53254">
    <property type="entry name" value="Phosphoglycerate mutase-like"/>
    <property type="match status" value="1"/>
</dbReference>
<dbReference type="EMBL" id="JBGXBU010000001">
    <property type="protein sequence ID" value="MFM4891503.1"/>
    <property type="molecule type" value="Genomic_DNA"/>
</dbReference>
<keyword evidence="3" id="KW-1185">Reference proteome</keyword>
<dbReference type="SMART" id="SM00855">
    <property type="entry name" value="PGAM"/>
    <property type="match status" value="1"/>
</dbReference>
<sequence>MKIYIMRHGQAGMNAKTDEQRPLTEQGVAESLHMARWLAPQLDNGLGLVIHSNYLRARQTWQGISQVLPTPSRVEESAEITPYGDPALVASYLTALADQHDSILMVSHLPLVGYLVQMLSPAAGAPMFATSGLACIEWQQGKGNLLWLTGPHTIPIETI</sequence>
<dbReference type="InterPro" id="IPR004449">
    <property type="entry name" value="SixA"/>
</dbReference>
<keyword evidence="1" id="KW-0378">Hydrolase</keyword>